<proteinExistence type="predicted"/>
<evidence type="ECO:0000313" key="1">
    <source>
        <dbReference type="EMBL" id="GAA4001191.1"/>
    </source>
</evidence>
<name>A0ABP7RRK7_9SPHN</name>
<organism evidence="1 2">
    <name type="scientific">Sphingomonas humi</name>
    <dbReference type="NCBI Taxonomy" id="335630"/>
    <lineage>
        <taxon>Bacteria</taxon>
        <taxon>Pseudomonadati</taxon>
        <taxon>Pseudomonadota</taxon>
        <taxon>Alphaproteobacteria</taxon>
        <taxon>Sphingomonadales</taxon>
        <taxon>Sphingomonadaceae</taxon>
        <taxon>Sphingomonas</taxon>
    </lineage>
</organism>
<evidence type="ECO:0000313" key="2">
    <source>
        <dbReference type="Proteomes" id="UP001501310"/>
    </source>
</evidence>
<accession>A0ABP7RRK7</accession>
<protein>
    <submittedName>
        <fullName evidence="1">Uncharacterized protein</fullName>
    </submittedName>
</protein>
<gene>
    <name evidence="1" type="ORF">GCM10022211_09990</name>
</gene>
<reference evidence="2" key="1">
    <citation type="journal article" date="2019" name="Int. J. Syst. Evol. Microbiol.">
        <title>The Global Catalogue of Microorganisms (GCM) 10K type strain sequencing project: providing services to taxonomists for standard genome sequencing and annotation.</title>
        <authorList>
            <consortium name="The Broad Institute Genomics Platform"/>
            <consortium name="The Broad Institute Genome Sequencing Center for Infectious Disease"/>
            <person name="Wu L."/>
            <person name="Ma J."/>
        </authorList>
    </citation>
    <scope>NUCLEOTIDE SEQUENCE [LARGE SCALE GENOMIC DNA]</scope>
    <source>
        <strain evidence="2">JCM 16603</strain>
    </source>
</reference>
<sequence length="94" mass="9991">MRIVPVLAEQAEIERQSAAAPAQLCDRASGRGSEEAERVHPAIGFEGSVKEGQLGLMHSPIHEHVGFPAGAIRRGGVFSGFLQLVQCFRKAVAA</sequence>
<dbReference type="EMBL" id="BAAAZD010000001">
    <property type="protein sequence ID" value="GAA4001191.1"/>
    <property type="molecule type" value="Genomic_DNA"/>
</dbReference>
<comment type="caution">
    <text evidence="1">The sequence shown here is derived from an EMBL/GenBank/DDBJ whole genome shotgun (WGS) entry which is preliminary data.</text>
</comment>
<dbReference type="Proteomes" id="UP001501310">
    <property type="component" value="Unassembled WGS sequence"/>
</dbReference>
<keyword evidence="2" id="KW-1185">Reference proteome</keyword>